<dbReference type="Proteomes" id="UP000220353">
    <property type="component" value="Unassembled WGS sequence"/>
</dbReference>
<sequence>MSMEMHLVRTRFETLDESGNVQFVTYGARLYDDLECTYANTISNLEDLLNMNSDDLVDFMRSSSSAAHAMLFDTESIRFFVDGEIYSAD</sequence>
<accession>A0A2A6M6Z3</accession>
<name>A0A2A6M6Z3_RHIFR</name>
<dbReference type="EMBL" id="NWTC01000001">
    <property type="protein sequence ID" value="PDT50159.1"/>
    <property type="molecule type" value="Genomic_DNA"/>
</dbReference>
<evidence type="ECO:0000313" key="2">
    <source>
        <dbReference type="Proteomes" id="UP000220353"/>
    </source>
</evidence>
<reference evidence="1 2" key="1">
    <citation type="submission" date="2017-09" db="EMBL/GenBank/DDBJ databases">
        <title>Comparative genomics of rhizobia isolated from Phaseolus vulgaris in China.</title>
        <authorList>
            <person name="Tong W."/>
        </authorList>
    </citation>
    <scope>NUCLEOTIDE SEQUENCE [LARGE SCALE GENOMIC DNA]</scope>
    <source>
        <strain evidence="1 2">PCH1</strain>
    </source>
</reference>
<comment type="caution">
    <text evidence="1">The sequence shown here is derived from an EMBL/GenBank/DDBJ whole genome shotgun (WGS) entry which is preliminary data.</text>
</comment>
<protein>
    <submittedName>
        <fullName evidence="1">Uncharacterized protein</fullName>
    </submittedName>
</protein>
<gene>
    <name evidence="1" type="ORF">CO661_00385</name>
</gene>
<evidence type="ECO:0000313" key="1">
    <source>
        <dbReference type="EMBL" id="PDT50159.1"/>
    </source>
</evidence>
<organism evidence="1 2">
    <name type="scientific">Rhizobium fredii</name>
    <name type="common">Sinorhizobium fredii</name>
    <dbReference type="NCBI Taxonomy" id="380"/>
    <lineage>
        <taxon>Bacteria</taxon>
        <taxon>Pseudomonadati</taxon>
        <taxon>Pseudomonadota</taxon>
        <taxon>Alphaproteobacteria</taxon>
        <taxon>Hyphomicrobiales</taxon>
        <taxon>Rhizobiaceae</taxon>
        <taxon>Sinorhizobium/Ensifer group</taxon>
        <taxon>Sinorhizobium</taxon>
    </lineage>
</organism>
<proteinExistence type="predicted"/>
<dbReference type="AlphaFoldDB" id="A0A2A6M6Z3"/>